<keyword evidence="3" id="KW-1185">Reference proteome</keyword>
<reference evidence="2 3" key="1">
    <citation type="submission" date="2020-10" db="EMBL/GenBank/DDBJ databases">
        <title>complete genome sequencing of Lysobacter sp. H23M41.</title>
        <authorList>
            <person name="Bae J.-W."/>
            <person name="Lee S.-Y."/>
        </authorList>
    </citation>
    <scope>NUCLEOTIDE SEQUENCE [LARGE SCALE GENOMIC DNA]</scope>
    <source>
        <strain evidence="2 3">H23M41</strain>
    </source>
</reference>
<evidence type="ECO:0000313" key="2">
    <source>
        <dbReference type="EMBL" id="QOW21240.1"/>
    </source>
</evidence>
<dbReference type="RefSeq" id="WP_194033825.1">
    <property type="nucleotide sequence ID" value="NZ_CP063657.1"/>
</dbReference>
<keyword evidence="1" id="KW-0812">Transmembrane</keyword>
<accession>A0A7S6UJ88</accession>
<organism evidence="2 3">
    <name type="scientific">Novilysobacter avium</name>
    <dbReference type="NCBI Taxonomy" id="2781023"/>
    <lineage>
        <taxon>Bacteria</taxon>
        <taxon>Pseudomonadati</taxon>
        <taxon>Pseudomonadota</taxon>
        <taxon>Gammaproteobacteria</taxon>
        <taxon>Lysobacterales</taxon>
        <taxon>Lysobacteraceae</taxon>
        <taxon>Novilysobacter</taxon>
    </lineage>
</organism>
<keyword evidence="1" id="KW-1133">Transmembrane helix</keyword>
<proteinExistence type="predicted"/>
<evidence type="ECO:0000313" key="3">
    <source>
        <dbReference type="Proteomes" id="UP000593932"/>
    </source>
</evidence>
<protein>
    <submittedName>
        <fullName evidence="2">DUF4013 domain-containing protein</fullName>
    </submittedName>
</protein>
<gene>
    <name evidence="2" type="ORF">INQ42_08075</name>
</gene>
<keyword evidence="1" id="KW-0472">Membrane</keyword>
<dbReference type="EMBL" id="CP063657">
    <property type="protein sequence ID" value="QOW21240.1"/>
    <property type="molecule type" value="Genomic_DNA"/>
</dbReference>
<feature type="transmembrane region" description="Helical" evidence="1">
    <location>
        <begin position="155"/>
        <end position="179"/>
    </location>
</feature>
<evidence type="ECO:0000256" key="1">
    <source>
        <dbReference type="SAM" id="Phobius"/>
    </source>
</evidence>
<feature type="transmembrane region" description="Helical" evidence="1">
    <location>
        <begin position="191"/>
        <end position="213"/>
    </location>
</feature>
<sequence length="422" mass="45864">MPTSPSAAPLPFWQRLRSITLYPLRGAAFSSLLALTLASLLGLIPVIGVVFTILVWIGAYKYAFEVLRTTADGRMEAPEVVLGTDSGVVIRLIAMQLIFIAVILLATVLGGPVIGLATIALIAFLQPGCIMSLAMDGSLPHALNPATPLALVSRIGWPYMAVFGLLFVIQASMFTATVWLAGVMPPVVADLMVSAVSFWALFAAFHLMGYLVYQYHEVLGYVPTGTETLPGRRSPDTDLLAEAEGYVRDGQLDTALELLRGEIRSRAVGMETHELYRRLLQQGGNAAALSGHAREYLNVLVMEKHDRRAIGLLRESLDADPDFVPMQVPMAEQLIERARLSGQKQLALDARLALLRAHPRDPSAPGWALENALQLLERGDRDQEARALLAQARERCEDGILQAKIDAATQLLPDPHRAPAQA</sequence>
<name>A0A7S6UJ88_9GAMM</name>
<feature type="transmembrane region" description="Helical" evidence="1">
    <location>
        <begin position="32"/>
        <end position="57"/>
    </location>
</feature>
<dbReference type="Proteomes" id="UP000593932">
    <property type="component" value="Chromosome"/>
</dbReference>